<evidence type="ECO:0000256" key="12">
    <source>
        <dbReference type="ARBA" id="ARBA00061423"/>
    </source>
</evidence>
<evidence type="ECO:0000256" key="4">
    <source>
        <dbReference type="ARBA" id="ARBA00022723"/>
    </source>
</evidence>
<evidence type="ECO:0000256" key="1">
    <source>
        <dbReference type="ARBA" id="ARBA00001941"/>
    </source>
</evidence>
<evidence type="ECO:0000256" key="16">
    <source>
        <dbReference type="ARBA" id="ARBA00077688"/>
    </source>
</evidence>
<evidence type="ECO:0000256" key="17">
    <source>
        <dbReference type="ARBA" id="ARBA00078074"/>
    </source>
</evidence>
<protein>
    <recommendedName>
        <fullName evidence="13">Cytosol non-specific dipeptidase</fullName>
        <ecNumber evidence="10">3.4.13.18</ecNumber>
    </recommendedName>
    <alternativeName>
        <fullName evidence="16">Aminoacyl-histidine dipeptidase</fullName>
    </alternativeName>
    <alternativeName>
        <fullName evidence="15">Beta-alanyl-histidine dipeptidase</fullName>
    </alternativeName>
    <alternativeName>
        <fullName evidence="14">Carnosinase</fullName>
    </alternativeName>
    <alternativeName>
        <fullName evidence="11">Peptidase D</fullName>
    </alternativeName>
    <alternativeName>
        <fullName evidence="17">Xaa-His dipeptidase</fullName>
    </alternativeName>
</protein>
<dbReference type="GO" id="GO:0046872">
    <property type="term" value="F:metal ion binding"/>
    <property type="evidence" value="ECO:0007669"/>
    <property type="project" value="UniProtKB-KW"/>
</dbReference>
<keyword evidence="7" id="KW-0482">Metalloprotease</keyword>
<keyword evidence="8" id="KW-0170">Cobalt</keyword>
<comment type="cofactor">
    <cofactor evidence="2">
        <name>Zn(2+)</name>
        <dbReference type="ChEBI" id="CHEBI:29105"/>
    </cofactor>
</comment>
<evidence type="ECO:0000256" key="2">
    <source>
        <dbReference type="ARBA" id="ARBA00001947"/>
    </source>
</evidence>
<dbReference type="PRINTS" id="PR00934">
    <property type="entry name" value="XHISDIPTASE"/>
</dbReference>
<keyword evidence="5" id="KW-0378">Hydrolase</keyword>
<evidence type="ECO:0000256" key="7">
    <source>
        <dbReference type="ARBA" id="ARBA00023049"/>
    </source>
</evidence>
<evidence type="ECO:0000256" key="3">
    <source>
        <dbReference type="ARBA" id="ARBA00022670"/>
    </source>
</evidence>
<evidence type="ECO:0000256" key="10">
    <source>
        <dbReference type="ARBA" id="ARBA00038976"/>
    </source>
</evidence>
<evidence type="ECO:0000256" key="15">
    <source>
        <dbReference type="ARBA" id="ARBA00076004"/>
    </source>
</evidence>
<evidence type="ECO:0000259" key="18">
    <source>
        <dbReference type="Pfam" id="PF07687"/>
    </source>
</evidence>
<keyword evidence="6" id="KW-0862">Zinc</keyword>
<accession>A0A9D1IKY0</accession>
<reference evidence="19" key="2">
    <citation type="journal article" date="2021" name="PeerJ">
        <title>Extensive microbial diversity within the chicken gut microbiome revealed by metagenomics and culture.</title>
        <authorList>
            <person name="Gilroy R."/>
            <person name="Ravi A."/>
            <person name="Getino M."/>
            <person name="Pursley I."/>
            <person name="Horton D.L."/>
            <person name="Alikhan N.F."/>
            <person name="Baker D."/>
            <person name="Gharbi K."/>
            <person name="Hall N."/>
            <person name="Watson M."/>
            <person name="Adriaenssens E.M."/>
            <person name="Foster-Nyarko E."/>
            <person name="Jarju S."/>
            <person name="Secka A."/>
            <person name="Antonio M."/>
            <person name="Oren A."/>
            <person name="Chaudhuri R.R."/>
            <person name="La Ragione R."/>
            <person name="Hildebrand F."/>
            <person name="Pallen M.J."/>
        </authorList>
    </citation>
    <scope>NUCLEOTIDE SEQUENCE</scope>
    <source>
        <strain evidence="19">17073</strain>
    </source>
</reference>
<sequence length="489" mass="53501">MTIRDLEPKLLWSIFDEITQVPRPSKKEEKIRAYLLDFAKKHGIEAKTDAVGNVAMRVPATKGKEGAPTIVLQGHMDMVPNQTKPETHNFETDPILTEIDGEWVHSKDYKTTLGADNGIGMAAALAALVDKSYAHGPLEALFTVDEETGLTGAKNLGKDMITGEILINLDSEDEAQIFLGCAGGIDTIGKFPYKEEPVPAGYQFFTFSLTRFKGGHSGSDIHLGRANANKQLARFLFECMRAYGNVAIADINGGELRNVIPGNAYAVIGVPADKKEDLRIRANRFAAILETEFKGIEDAQQVTLETAETPKAVVDADTARRLVLCVHSAPNAVIAMSRSIKGMVSTSSNLALIRMDRAAKEIVVTTSQRSEEETRKFDIAGQIYAHFELAGATVEQGDGYPGWTPNMDSEILKVAVKAYEDLYGITPLCTALHAGLECGNFLVDNPKLDMISFGPTLRDVHTPKESMHIPAVEKFWNHLVRILEMAAEK</sequence>
<dbReference type="InterPro" id="IPR002933">
    <property type="entry name" value="Peptidase_M20"/>
</dbReference>
<name>A0A9D1IKY0_9BACT</name>
<dbReference type="Gene3D" id="3.40.630.10">
    <property type="entry name" value="Zn peptidases"/>
    <property type="match status" value="2"/>
</dbReference>
<comment type="similarity">
    <text evidence="12">Belongs to the peptidase M20C family.</text>
</comment>
<dbReference type="GO" id="GO:0006508">
    <property type="term" value="P:proteolysis"/>
    <property type="evidence" value="ECO:0007669"/>
    <property type="project" value="UniProtKB-KW"/>
</dbReference>
<dbReference type="CDD" id="cd03890">
    <property type="entry name" value="M20_pepD"/>
    <property type="match status" value="1"/>
</dbReference>
<proteinExistence type="inferred from homology"/>
<keyword evidence="4" id="KW-0479">Metal-binding</keyword>
<dbReference type="InterPro" id="IPR036264">
    <property type="entry name" value="Bact_exopeptidase_dim_dom"/>
</dbReference>
<dbReference type="AlphaFoldDB" id="A0A9D1IKY0"/>
<dbReference type="InterPro" id="IPR001160">
    <property type="entry name" value="Peptidase_M20C"/>
</dbReference>
<keyword evidence="3" id="KW-0645">Protease</keyword>
<organism evidence="19 20">
    <name type="scientific">Candidatus Limisoma intestinavium</name>
    <dbReference type="NCBI Taxonomy" id="2840856"/>
    <lineage>
        <taxon>Bacteria</taxon>
        <taxon>Pseudomonadati</taxon>
        <taxon>Bacteroidota</taxon>
        <taxon>Bacteroidia</taxon>
        <taxon>Bacteroidales</taxon>
        <taxon>Candidatus Limisoma</taxon>
    </lineage>
</organism>
<comment type="cofactor">
    <cofactor evidence="1">
        <name>Co(2+)</name>
        <dbReference type="ChEBI" id="CHEBI:48828"/>
    </cofactor>
</comment>
<dbReference type="EMBL" id="DVMS01000174">
    <property type="protein sequence ID" value="HIU39233.1"/>
    <property type="molecule type" value="Genomic_DNA"/>
</dbReference>
<evidence type="ECO:0000256" key="5">
    <source>
        <dbReference type="ARBA" id="ARBA00022801"/>
    </source>
</evidence>
<evidence type="ECO:0000256" key="13">
    <source>
        <dbReference type="ARBA" id="ARBA00071271"/>
    </source>
</evidence>
<dbReference type="SUPFAM" id="SSF55031">
    <property type="entry name" value="Bacterial exopeptidase dimerisation domain"/>
    <property type="match status" value="1"/>
</dbReference>
<dbReference type="InterPro" id="IPR011650">
    <property type="entry name" value="Peptidase_M20_dimer"/>
</dbReference>
<feature type="domain" description="Peptidase M20 dimerisation" evidence="18">
    <location>
        <begin position="213"/>
        <end position="294"/>
    </location>
</feature>
<dbReference type="EC" id="3.4.13.18" evidence="10"/>
<dbReference type="PANTHER" id="PTHR43501">
    <property type="entry name" value="CYTOSOL NON-SPECIFIC DIPEPTIDASE"/>
    <property type="match status" value="1"/>
</dbReference>
<dbReference type="FunFam" id="3.40.630.10:FF:000015">
    <property type="entry name" value="Aminoacyl-histidine dipeptidase PepD"/>
    <property type="match status" value="1"/>
</dbReference>
<evidence type="ECO:0000256" key="9">
    <source>
        <dbReference type="ARBA" id="ARBA00036421"/>
    </source>
</evidence>
<evidence type="ECO:0000256" key="6">
    <source>
        <dbReference type="ARBA" id="ARBA00022833"/>
    </source>
</evidence>
<dbReference type="PIRSF" id="PIRSF016599">
    <property type="entry name" value="Xaa-His_dipept"/>
    <property type="match status" value="1"/>
</dbReference>
<dbReference type="Pfam" id="PF01546">
    <property type="entry name" value="Peptidase_M20"/>
    <property type="match status" value="1"/>
</dbReference>
<dbReference type="PANTHER" id="PTHR43501:SF1">
    <property type="entry name" value="CYTOSOL NON-SPECIFIC DIPEPTIDASE"/>
    <property type="match status" value="1"/>
</dbReference>
<comment type="caution">
    <text evidence="19">The sequence shown here is derived from an EMBL/GenBank/DDBJ whole genome shotgun (WGS) entry which is preliminary data.</text>
</comment>
<dbReference type="NCBIfam" id="TIGR01893">
    <property type="entry name" value="aa-his-dipept"/>
    <property type="match status" value="1"/>
</dbReference>
<comment type="catalytic activity">
    <reaction evidence="9">
        <text>Hydrolysis of dipeptides, preferentially hydrophobic dipeptides including prolyl amino acids.</text>
        <dbReference type="EC" id="3.4.13.18"/>
    </reaction>
</comment>
<reference evidence="19" key="1">
    <citation type="submission" date="2020-10" db="EMBL/GenBank/DDBJ databases">
        <authorList>
            <person name="Gilroy R."/>
        </authorList>
    </citation>
    <scope>NUCLEOTIDE SEQUENCE</scope>
    <source>
        <strain evidence="19">17073</strain>
    </source>
</reference>
<evidence type="ECO:0000256" key="14">
    <source>
        <dbReference type="ARBA" id="ARBA00075285"/>
    </source>
</evidence>
<gene>
    <name evidence="19" type="ORF">IAD18_06170</name>
</gene>
<dbReference type="SUPFAM" id="SSF53187">
    <property type="entry name" value="Zn-dependent exopeptidases"/>
    <property type="match status" value="1"/>
</dbReference>
<evidence type="ECO:0000256" key="8">
    <source>
        <dbReference type="ARBA" id="ARBA00023285"/>
    </source>
</evidence>
<dbReference type="Pfam" id="PF07687">
    <property type="entry name" value="M20_dimer"/>
    <property type="match status" value="1"/>
</dbReference>
<evidence type="ECO:0000313" key="20">
    <source>
        <dbReference type="Proteomes" id="UP000824076"/>
    </source>
</evidence>
<evidence type="ECO:0000256" key="11">
    <source>
        <dbReference type="ARBA" id="ARBA00044252"/>
    </source>
</evidence>
<dbReference type="Proteomes" id="UP000824076">
    <property type="component" value="Unassembled WGS sequence"/>
</dbReference>
<dbReference type="GO" id="GO:0070573">
    <property type="term" value="F:metallodipeptidase activity"/>
    <property type="evidence" value="ECO:0007669"/>
    <property type="project" value="TreeGrafter"/>
</dbReference>
<dbReference type="GO" id="GO:0005829">
    <property type="term" value="C:cytosol"/>
    <property type="evidence" value="ECO:0007669"/>
    <property type="project" value="TreeGrafter"/>
</dbReference>
<evidence type="ECO:0000313" key="19">
    <source>
        <dbReference type="EMBL" id="HIU39233.1"/>
    </source>
</evidence>
<dbReference type="FunFam" id="3.40.630.10:FF:000018">
    <property type="entry name" value="Aminoacyl-histidine dipeptidase PepD"/>
    <property type="match status" value="1"/>
</dbReference>